<dbReference type="SUPFAM" id="SSF51735">
    <property type="entry name" value="NAD(P)-binding Rossmann-fold domains"/>
    <property type="match status" value="1"/>
</dbReference>
<dbReference type="VEuPathDB" id="ToxoDB:ETH2_1370300"/>
<dbReference type="Gene3D" id="3.90.25.10">
    <property type="entry name" value="UDP-galactose 4-epimerase, domain 1"/>
    <property type="match status" value="1"/>
</dbReference>
<dbReference type="GeneID" id="25249524"/>
<evidence type="ECO:0000256" key="4">
    <source>
        <dbReference type="ARBA" id="ARBA00023239"/>
    </source>
</evidence>
<dbReference type="PANTHER" id="PTHR43715">
    <property type="entry name" value="GDP-MANNOSE 4,6-DEHYDRATASE"/>
    <property type="match status" value="1"/>
</dbReference>
<dbReference type="InterPro" id="IPR016040">
    <property type="entry name" value="NAD(P)-bd_dom"/>
</dbReference>
<evidence type="ECO:0000256" key="3">
    <source>
        <dbReference type="ARBA" id="ARBA00011989"/>
    </source>
</evidence>
<accession>U6KHT7</accession>
<feature type="domain" description="NAD(P)-binding" evidence="5">
    <location>
        <begin position="81"/>
        <end position="402"/>
    </location>
</feature>
<evidence type="ECO:0000313" key="6">
    <source>
        <dbReference type="EMBL" id="CDJ37600.1"/>
    </source>
</evidence>
<dbReference type="EC" id="4.2.1.47" evidence="3"/>
<dbReference type="AlphaFoldDB" id="U6KHT7"/>
<dbReference type="PANTHER" id="PTHR43715:SF1">
    <property type="entry name" value="GDP-MANNOSE 4,6 DEHYDRATASE"/>
    <property type="match status" value="1"/>
</dbReference>
<dbReference type="GO" id="GO:0008446">
    <property type="term" value="F:GDP-mannose 4,6-dehydratase activity"/>
    <property type="evidence" value="ECO:0007669"/>
    <property type="project" value="UniProtKB-EC"/>
</dbReference>
<evidence type="ECO:0000256" key="2">
    <source>
        <dbReference type="ARBA" id="ARBA00009263"/>
    </source>
</evidence>
<dbReference type="CDD" id="cd05260">
    <property type="entry name" value="GDP_MD_SDR_e"/>
    <property type="match status" value="1"/>
</dbReference>
<dbReference type="Gene3D" id="3.40.50.720">
    <property type="entry name" value="NAD(P)-binding Rossmann-like Domain"/>
    <property type="match status" value="1"/>
</dbReference>
<keyword evidence="4" id="KW-0456">Lyase</keyword>
<dbReference type="FunFam" id="3.40.50.720:FF:000924">
    <property type="entry name" value="GDP-mannose 4,6 dehydratase"/>
    <property type="match status" value="1"/>
</dbReference>
<sequence length="437" mass="49118">MQVNRGRKPSAALTRRLEQHRQPCLLVEQPIKWKTDSAEAKGAVSSLGQSTHHELVEPWNNILDKRSRHILLTMPEPRRALITGITGQDGSYLSELLLQKGYEVHGIIRRSSTVNTERLLPVSQRIHLHFGDMVDSSSLFDIISRVRPHEVYNLAAQSHVKVSFEMPIHTTDATAVGVLRLLDAIRAAGLAQRTRVFQASSSEMFGSSDWDLQNEDTPFKPCSPYGVSKLYGHFTVQTYRSAYGMFCVSGILFNHESPRRGTTFVSRKITMGIASILKGEIDCLELGNLEARRDWGHSRDYVKSMWMMLQQPTPKDYVVATGKQHSVREFCQLAFAIADLPIEWKGKGLEEVGTCGGRILVRVASAHFRPTEVNALKGDASRIRKELKWQPDTTFSALVYEMLQSDMRLAGLSPPTPAECNKRISKHMKDPADLLLK</sequence>
<dbReference type="InterPro" id="IPR036291">
    <property type="entry name" value="NAD(P)-bd_dom_sf"/>
</dbReference>
<keyword evidence="7" id="KW-1185">Reference proteome</keyword>
<dbReference type="OMA" id="HWQTVNY"/>
<dbReference type="Proteomes" id="UP000030747">
    <property type="component" value="Unassembled WGS sequence"/>
</dbReference>
<dbReference type="EMBL" id="HG673769">
    <property type="protein sequence ID" value="CDJ37600.1"/>
    <property type="molecule type" value="Genomic_DNA"/>
</dbReference>
<evidence type="ECO:0000313" key="7">
    <source>
        <dbReference type="Proteomes" id="UP000030747"/>
    </source>
</evidence>
<dbReference type="RefSeq" id="XP_013228438.1">
    <property type="nucleotide sequence ID" value="XM_013372984.1"/>
</dbReference>
<dbReference type="HAMAP" id="MF_00955">
    <property type="entry name" value="GDP_Man_dehydratase"/>
    <property type="match status" value="1"/>
</dbReference>
<organism evidence="6 7">
    <name type="scientific">Eimeria tenella</name>
    <name type="common">Coccidian parasite</name>
    <dbReference type="NCBI Taxonomy" id="5802"/>
    <lineage>
        <taxon>Eukaryota</taxon>
        <taxon>Sar</taxon>
        <taxon>Alveolata</taxon>
        <taxon>Apicomplexa</taxon>
        <taxon>Conoidasida</taxon>
        <taxon>Coccidia</taxon>
        <taxon>Eucoccidiorida</taxon>
        <taxon>Eimeriorina</taxon>
        <taxon>Eimeriidae</taxon>
        <taxon>Eimeria</taxon>
    </lineage>
</organism>
<protein>
    <recommendedName>
        <fullName evidence="3">GDP-mannose 4,6-dehydratase</fullName>
        <ecNumber evidence="3">4.2.1.47</ecNumber>
    </recommendedName>
</protein>
<name>U6KHT7_EIMTE</name>
<gene>
    <name evidence="6" type="ORF">ETH_00001545</name>
</gene>
<reference evidence="6" key="2">
    <citation type="submission" date="2013-10" db="EMBL/GenBank/DDBJ databases">
        <authorList>
            <person name="Aslett M."/>
        </authorList>
    </citation>
    <scope>NUCLEOTIDE SEQUENCE [LARGE SCALE GENOMIC DNA]</scope>
    <source>
        <strain evidence="6">Houghton</strain>
    </source>
</reference>
<evidence type="ECO:0000256" key="1">
    <source>
        <dbReference type="ARBA" id="ARBA00001937"/>
    </source>
</evidence>
<proteinExistence type="inferred from homology"/>
<dbReference type="Pfam" id="PF16363">
    <property type="entry name" value="GDP_Man_Dehyd"/>
    <property type="match status" value="1"/>
</dbReference>
<dbReference type="InterPro" id="IPR006368">
    <property type="entry name" value="GDP_Man_deHydtase"/>
</dbReference>
<dbReference type="NCBIfam" id="TIGR01472">
    <property type="entry name" value="gmd"/>
    <property type="match status" value="1"/>
</dbReference>
<evidence type="ECO:0000259" key="5">
    <source>
        <dbReference type="Pfam" id="PF16363"/>
    </source>
</evidence>
<comment type="cofactor">
    <cofactor evidence="1">
        <name>NADP(+)</name>
        <dbReference type="ChEBI" id="CHEBI:58349"/>
    </cofactor>
</comment>
<dbReference type="VEuPathDB" id="ToxoDB:ETH_00001545"/>
<comment type="similarity">
    <text evidence="2">Belongs to the NAD(P)-dependent epimerase/dehydratase family. GDP-mannose 4,6-dehydratase subfamily.</text>
</comment>
<dbReference type="OrthoDB" id="10253554at2759"/>
<reference evidence="6" key="1">
    <citation type="submission" date="2013-10" db="EMBL/GenBank/DDBJ databases">
        <title>Genomic analysis of the causative agents of coccidiosis in chickens.</title>
        <authorList>
            <person name="Reid A.J."/>
            <person name="Blake D."/>
            <person name="Billington K."/>
            <person name="Browne H."/>
            <person name="Dunn M."/>
            <person name="Hung S."/>
            <person name="Kawahara F."/>
            <person name="Miranda-Saavedra D."/>
            <person name="Mourier T."/>
            <person name="Nagra H."/>
            <person name="Otto T.D."/>
            <person name="Rawlings N."/>
            <person name="Sanchez A."/>
            <person name="Sanders M."/>
            <person name="Subramaniam C."/>
            <person name="Tay Y."/>
            <person name="Dear P."/>
            <person name="Doerig C."/>
            <person name="Gruber A."/>
            <person name="Parkinson J."/>
            <person name="Shirley M."/>
            <person name="Wan K.L."/>
            <person name="Berriman M."/>
            <person name="Tomley F."/>
            <person name="Pain A."/>
        </authorList>
    </citation>
    <scope>NUCLEOTIDE SEQUENCE [LARGE SCALE GENOMIC DNA]</scope>
    <source>
        <strain evidence="6">Houghton</strain>
    </source>
</reference>
<dbReference type="GO" id="GO:0042351">
    <property type="term" value="P:'de novo' GDP-L-fucose biosynthetic process"/>
    <property type="evidence" value="ECO:0007669"/>
    <property type="project" value="TreeGrafter"/>
</dbReference>